<dbReference type="InterPro" id="IPR000884">
    <property type="entry name" value="TSP1_rpt"/>
</dbReference>
<evidence type="ECO:0000256" key="15">
    <source>
        <dbReference type="PROSITE-ProRule" id="PRU00276"/>
    </source>
</evidence>
<dbReference type="InterPro" id="IPR036383">
    <property type="entry name" value="TSP1_rpt_sf"/>
</dbReference>
<feature type="binding site" evidence="13">
    <location>
        <position position="259"/>
    </location>
    <ligand>
        <name>Ca(2+)</name>
        <dbReference type="ChEBI" id="CHEBI:29108"/>
        <label>2</label>
    </ligand>
</feature>
<dbReference type="SMART" id="SM00209">
    <property type="entry name" value="TSP1"/>
    <property type="match status" value="1"/>
</dbReference>
<keyword evidence="5" id="KW-0732">Signal</keyword>
<dbReference type="FunFam" id="2.20.100.10:FF:000001">
    <property type="entry name" value="semaphorin-5A isoform X1"/>
    <property type="match status" value="1"/>
</dbReference>
<evidence type="ECO:0000256" key="10">
    <source>
        <dbReference type="ARBA" id="ARBA00023157"/>
    </source>
</evidence>
<feature type="active site" evidence="12 15">
    <location>
        <position position="399"/>
    </location>
</feature>
<dbReference type="GO" id="GO:0031012">
    <property type="term" value="C:extracellular matrix"/>
    <property type="evidence" value="ECO:0007669"/>
    <property type="project" value="TreeGrafter"/>
</dbReference>
<dbReference type="Pfam" id="PF01562">
    <property type="entry name" value="Pep_M12B_propep"/>
    <property type="match status" value="1"/>
</dbReference>
<evidence type="ECO:0000256" key="11">
    <source>
        <dbReference type="ARBA" id="ARBA00023180"/>
    </source>
</evidence>
<dbReference type="Gene3D" id="3.40.390.10">
    <property type="entry name" value="Collagenase (Catalytic Domain)"/>
    <property type="match status" value="1"/>
</dbReference>
<dbReference type="SUPFAM" id="SSF82895">
    <property type="entry name" value="TSP-1 type 1 repeat"/>
    <property type="match status" value="1"/>
</dbReference>
<dbReference type="GO" id="GO:0030198">
    <property type="term" value="P:extracellular matrix organization"/>
    <property type="evidence" value="ECO:0007669"/>
    <property type="project" value="InterPro"/>
</dbReference>
<feature type="disulfide bond" evidence="14">
    <location>
        <begin position="528"/>
        <end position="539"/>
    </location>
</feature>
<name>A0AAU9Y2S0_9CNID</name>
<evidence type="ECO:0000256" key="13">
    <source>
        <dbReference type="PIRSR" id="PIRSR613273-2"/>
    </source>
</evidence>
<evidence type="ECO:0000313" key="19">
    <source>
        <dbReference type="Proteomes" id="UP001159428"/>
    </source>
</evidence>
<evidence type="ECO:0000256" key="14">
    <source>
        <dbReference type="PIRSR" id="PIRSR613273-3"/>
    </source>
</evidence>
<keyword evidence="13" id="KW-0106">Calcium</keyword>
<evidence type="ECO:0000256" key="1">
    <source>
        <dbReference type="ARBA" id="ARBA00004613"/>
    </source>
</evidence>
<keyword evidence="8 13" id="KW-0862">Zinc</keyword>
<dbReference type="Pfam" id="PF17771">
    <property type="entry name" value="ADAMTS_CR_2"/>
    <property type="match status" value="1"/>
</dbReference>
<evidence type="ECO:0000256" key="4">
    <source>
        <dbReference type="ARBA" id="ARBA00022723"/>
    </source>
</evidence>
<feature type="binding site" evidence="13">
    <location>
        <position position="353"/>
    </location>
    <ligand>
        <name>Ca(2+)</name>
        <dbReference type="ChEBI" id="CHEBI:29108"/>
        <label>1</label>
    </ligand>
</feature>
<feature type="disulfide bond" evidence="14">
    <location>
        <begin position="576"/>
        <end position="588"/>
    </location>
</feature>
<evidence type="ECO:0000256" key="12">
    <source>
        <dbReference type="PIRSR" id="PIRSR613273-1"/>
    </source>
</evidence>
<dbReference type="InterPro" id="IPR002870">
    <property type="entry name" value="Peptidase_M12B_N"/>
</dbReference>
<keyword evidence="7" id="KW-0378">Hydrolase</keyword>
<evidence type="ECO:0000259" key="17">
    <source>
        <dbReference type="PROSITE" id="PS50215"/>
    </source>
</evidence>
<reference evidence="18 19" key="1">
    <citation type="submission" date="2022-05" db="EMBL/GenBank/DDBJ databases">
        <authorList>
            <consortium name="Genoscope - CEA"/>
            <person name="William W."/>
        </authorList>
    </citation>
    <scope>NUCLEOTIDE SEQUENCE [LARGE SCALE GENOMIC DNA]</scope>
</reference>
<feature type="disulfide bond" evidence="14">
    <location>
        <begin position="561"/>
        <end position="598"/>
    </location>
</feature>
<feature type="binding site" evidence="13">
    <location>
        <position position="259"/>
    </location>
    <ligand>
        <name>Ca(2+)</name>
        <dbReference type="ChEBI" id="CHEBI:29108"/>
        <label>1</label>
    </ligand>
</feature>
<comment type="cofactor">
    <cofactor evidence="13">
        <name>Zn(2+)</name>
        <dbReference type="ChEBI" id="CHEBI:29105"/>
    </cofactor>
    <text evidence="13">Binds 1 zinc ion per subunit.</text>
</comment>
<comment type="caution">
    <text evidence="15">Lacks conserved residue(s) required for the propagation of feature annotation.</text>
</comment>
<dbReference type="EMBL" id="CALNXJ010000092">
    <property type="protein sequence ID" value="CAH3163385.1"/>
    <property type="molecule type" value="Genomic_DNA"/>
</dbReference>
<dbReference type="Pfam" id="PF19236">
    <property type="entry name" value="ADAMTS_CR_3"/>
    <property type="match status" value="1"/>
</dbReference>
<keyword evidence="19" id="KW-1185">Reference proteome</keyword>
<feature type="transmembrane region" description="Helical" evidence="16">
    <location>
        <begin position="37"/>
        <end position="53"/>
    </location>
</feature>
<comment type="subcellular location">
    <subcellularLocation>
        <location evidence="1">Secreted</location>
    </subcellularLocation>
</comment>
<dbReference type="GO" id="GO:0046872">
    <property type="term" value="F:metal ion binding"/>
    <property type="evidence" value="ECO:0007669"/>
    <property type="project" value="UniProtKB-KW"/>
</dbReference>
<gene>
    <name evidence="18" type="ORF">PMEA_00035575</name>
</gene>
<protein>
    <recommendedName>
        <fullName evidence="17">Peptidase M12B domain-containing protein</fullName>
    </recommendedName>
</protein>
<evidence type="ECO:0000256" key="6">
    <source>
        <dbReference type="ARBA" id="ARBA00022737"/>
    </source>
</evidence>
<feature type="binding site" evidence="13">
    <location>
        <position position="453"/>
    </location>
    <ligand>
        <name>Ca(2+)</name>
        <dbReference type="ChEBI" id="CHEBI:29108"/>
        <label>1</label>
    </ligand>
</feature>
<feature type="binding site" evidence="13 15">
    <location>
        <position position="402"/>
    </location>
    <ligand>
        <name>Zn(2+)</name>
        <dbReference type="ChEBI" id="CHEBI:29105"/>
        <note>catalytic</note>
    </ligand>
</feature>
<dbReference type="AlphaFoldDB" id="A0AAU9Y2S0"/>
<keyword evidence="16" id="KW-1133">Transmembrane helix</keyword>
<feature type="disulfide bond" evidence="14">
    <location>
        <begin position="374"/>
        <end position="453"/>
    </location>
</feature>
<evidence type="ECO:0000313" key="18">
    <source>
        <dbReference type="EMBL" id="CAH3163385.1"/>
    </source>
</evidence>
<dbReference type="PRINTS" id="PR01857">
    <property type="entry name" value="ADAMTSFAMILY"/>
</dbReference>
<dbReference type="Gene3D" id="3.40.1620.60">
    <property type="match status" value="1"/>
</dbReference>
<keyword evidence="6" id="KW-0677">Repeat</keyword>
<dbReference type="PANTHER" id="PTHR13723:SF200">
    <property type="entry name" value="ADAM METALLOPEPTIDASE WITH THROMBOSPONDIN TYPE 1 MOTIF B, ISOFORM B"/>
    <property type="match status" value="1"/>
</dbReference>
<keyword evidence="4 13" id="KW-0479">Metal-binding</keyword>
<keyword evidence="9" id="KW-0482">Metalloprotease</keyword>
<evidence type="ECO:0000256" key="9">
    <source>
        <dbReference type="ARBA" id="ARBA00023049"/>
    </source>
</evidence>
<dbReference type="PROSITE" id="PS50215">
    <property type="entry name" value="ADAM_MEPRO"/>
    <property type="match status" value="1"/>
</dbReference>
<feature type="binding site" evidence="13 15">
    <location>
        <position position="408"/>
    </location>
    <ligand>
        <name>Zn(2+)</name>
        <dbReference type="ChEBI" id="CHEBI:29105"/>
        <note>catalytic</note>
    </ligand>
</feature>
<feature type="disulfide bond" evidence="14">
    <location>
        <begin position="565"/>
        <end position="603"/>
    </location>
</feature>
<accession>A0AAU9Y2S0</accession>
<dbReference type="SUPFAM" id="SSF55486">
    <property type="entry name" value="Metalloproteases ('zincins'), catalytic domain"/>
    <property type="match status" value="1"/>
</dbReference>
<dbReference type="InterPro" id="IPR041645">
    <property type="entry name" value="ADAMTS_CR_2"/>
</dbReference>
<feature type="binding site" evidence="13 15">
    <location>
        <position position="398"/>
    </location>
    <ligand>
        <name>Zn(2+)</name>
        <dbReference type="ChEBI" id="CHEBI:29105"/>
        <note>catalytic</note>
    </ligand>
</feature>
<dbReference type="GO" id="GO:0006508">
    <property type="term" value="P:proteolysis"/>
    <property type="evidence" value="ECO:0007669"/>
    <property type="project" value="UniProtKB-KW"/>
</dbReference>
<feature type="disulfide bond" evidence="14">
    <location>
        <begin position="484"/>
        <end position="507"/>
    </location>
</feature>
<dbReference type="InterPro" id="IPR045371">
    <property type="entry name" value="ADAMTS_CR_3"/>
</dbReference>
<feature type="disulfide bond" evidence="14">
    <location>
        <begin position="502"/>
        <end position="534"/>
    </location>
</feature>
<proteinExistence type="predicted"/>
<dbReference type="Gene3D" id="2.60.120.830">
    <property type="match status" value="1"/>
</dbReference>
<dbReference type="GO" id="GO:0004222">
    <property type="term" value="F:metalloendopeptidase activity"/>
    <property type="evidence" value="ECO:0007669"/>
    <property type="project" value="InterPro"/>
</dbReference>
<evidence type="ECO:0000256" key="8">
    <source>
        <dbReference type="ARBA" id="ARBA00022833"/>
    </source>
</evidence>
<keyword evidence="16" id="KW-0812">Transmembrane</keyword>
<comment type="caution">
    <text evidence="18">The sequence shown here is derived from an EMBL/GenBank/DDBJ whole genome shotgun (WGS) entry which is preliminary data.</text>
</comment>
<dbReference type="PANTHER" id="PTHR13723">
    <property type="entry name" value="ADAMTS A DISINTEGRIN AND METALLOPROTEASE WITH THROMBOSPONDIN MOTIFS PROTEASE"/>
    <property type="match status" value="1"/>
</dbReference>
<dbReference type="InterPro" id="IPR024079">
    <property type="entry name" value="MetalloPept_cat_dom_sf"/>
</dbReference>
<dbReference type="PROSITE" id="PS50092">
    <property type="entry name" value="TSP1"/>
    <property type="match status" value="1"/>
</dbReference>
<dbReference type="Proteomes" id="UP001159428">
    <property type="component" value="Unassembled WGS sequence"/>
</dbReference>
<keyword evidence="3" id="KW-0645">Protease</keyword>
<dbReference type="Pfam" id="PF01421">
    <property type="entry name" value="Reprolysin"/>
    <property type="match status" value="1"/>
</dbReference>
<evidence type="ECO:0000256" key="5">
    <source>
        <dbReference type="ARBA" id="ARBA00022729"/>
    </source>
</evidence>
<dbReference type="InterPro" id="IPR001590">
    <property type="entry name" value="Peptidase_M12B"/>
</dbReference>
<keyword evidence="11" id="KW-0325">Glycoprotein</keyword>
<dbReference type="Gene3D" id="2.20.100.10">
    <property type="entry name" value="Thrombospondin type-1 (TSP1) repeat"/>
    <property type="match status" value="1"/>
</dbReference>
<keyword evidence="10 14" id="KW-1015">Disulfide bond</keyword>
<keyword evidence="16" id="KW-0472">Membrane</keyword>
<dbReference type="Pfam" id="PF00090">
    <property type="entry name" value="TSP_1"/>
    <property type="match status" value="1"/>
</dbReference>
<dbReference type="GO" id="GO:0005576">
    <property type="term" value="C:extracellular region"/>
    <property type="evidence" value="ECO:0007669"/>
    <property type="project" value="UniProtKB-SubCell"/>
</dbReference>
<feature type="disulfide bond" evidence="14">
    <location>
        <begin position="414"/>
        <end position="437"/>
    </location>
</feature>
<organism evidence="18 19">
    <name type="scientific">Pocillopora meandrina</name>
    <dbReference type="NCBI Taxonomy" id="46732"/>
    <lineage>
        <taxon>Eukaryota</taxon>
        <taxon>Metazoa</taxon>
        <taxon>Cnidaria</taxon>
        <taxon>Anthozoa</taxon>
        <taxon>Hexacorallia</taxon>
        <taxon>Scleractinia</taxon>
        <taxon>Astrocoeniina</taxon>
        <taxon>Pocilloporidae</taxon>
        <taxon>Pocillopora</taxon>
    </lineage>
</organism>
<sequence length="765" mass="84611">MSEFIAMSERGHGNESCNLIGSLPGLMYRMRCPSSNWLFLVFALLLSIDAILARKSEQNLHHHMTKREIEHYFGVKDHTKIPEYDISSPHHTDVNGRTMSPFLIRGDVGHSDILHYDLHAFGSKLRLRLRRNRNLMAPNLVIERHHGKGMVTTQSAPKNKYYLGQVLSDPDSLVALRGDTSLMGMIRTSRETLFIQPLSTHLARRVRRNAYSTPHLIYRIPTQEAVSCEMQSTGKDRIKRSTLYRKTREVNKNGYKFLEGALIVPKSYEQKYGTDKFATVLLAIANMVAGMYQDPSIGKIKVYYVVTKIVVMESTVKLANFSKIDSNSKKLTQMLKWAGPSTLKSINDPDHYDVFSYVSNEIKSGGLAIANQICSKAGAGNGNVNADVGLQTALHVAHEIGHNLYLDHDGDVGCPQHQYIMDAVLPSGIYAATWSNCSRRVLQEFLGGSKSWCLDNTPHGDLPTLKPEYHGKLPGEIFDGDAQCVMQYGADYILSPHQKGVCDKLYCFNPKSGTQLSRLAPIADGAPCAERKWCISGKCVDNGKPRIHGGWSAWSRYDSPCSRPCNGGVTFRTRTCTNPVPSNGGESCVGESKEWKICNSQACQEGAKTFREEQCLRKQSGSVPYFGSSSLCELYCRVGSLVRGKGTVEDGTRCKADKNTYDVCIQGKCRPVGCDHVLDSNAMVDRCGKCGGNGDQCFVISGSYTASHTVKGLENADVVQRLLIGAYDVSFKMRQSSRNYLGVQADNGTYLVGNVSKKRAGSFCC</sequence>
<dbReference type="InterPro" id="IPR013273">
    <property type="entry name" value="ADAMTS/ADAMTS-like"/>
</dbReference>
<evidence type="ECO:0000256" key="16">
    <source>
        <dbReference type="SAM" id="Phobius"/>
    </source>
</evidence>
<dbReference type="InterPro" id="IPR050439">
    <property type="entry name" value="ADAMTS_ADAMTS-like"/>
</dbReference>
<feature type="domain" description="Peptidase M12B" evidence="17">
    <location>
        <begin position="256"/>
        <end position="458"/>
    </location>
</feature>
<keyword evidence="2" id="KW-0964">Secreted</keyword>
<evidence type="ECO:0000256" key="3">
    <source>
        <dbReference type="ARBA" id="ARBA00022670"/>
    </source>
</evidence>
<evidence type="ECO:0000256" key="2">
    <source>
        <dbReference type="ARBA" id="ARBA00022525"/>
    </source>
</evidence>
<evidence type="ECO:0000256" key="7">
    <source>
        <dbReference type="ARBA" id="ARBA00022801"/>
    </source>
</evidence>